<dbReference type="Pfam" id="PF09801">
    <property type="entry name" value="SYS1"/>
    <property type="match status" value="1"/>
</dbReference>
<evidence type="ECO:0000256" key="8">
    <source>
        <dbReference type="ARBA" id="ARBA00023136"/>
    </source>
</evidence>
<feature type="region of interest" description="Disordered" evidence="9">
    <location>
        <begin position="1"/>
        <end position="346"/>
    </location>
</feature>
<organism evidence="11 12">
    <name type="scientific">Collybiopsis confluens</name>
    <dbReference type="NCBI Taxonomy" id="2823264"/>
    <lineage>
        <taxon>Eukaryota</taxon>
        <taxon>Fungi</taxon>
        <taxon>Dikarya</taxon>
        <taxon>Basidiomycota</taxon>
        <taxon>Agaricomycotina</taxon>
        <taxon>Agaricomycetes</taxon>
        <taxon>Agaricomycetidae</taxon>
        <taxon>Agaricales</taxon>
        <taxon>Marasmiineae</taxon>
        <taxon>Omphalotaceae</taxon>
        <taxon>Collybiopsis</taxon>
    </lineage>
</organism>
<comment type="subcellular location">
    <subcellularLocation>
        <location evidence="1">Golgi apparatus membrane</location>
        <topology evidence="1">Multi-pass membrane protein</topology>
    </subcellularLocation>
</comment>
<dbReference type="EMBL" id="JAACJN010000036">
    <property type="protein sequence ID" value="KAF5386354.1"/>
    <property type="molecule type" value="Genomic_DNA"/>
</dbReference>
<feature type="compositionally biased region" description="Basic residues" evidence="9">
    <location>
        <begin position="449"/>
        <end position="458"/>
    </location>
</feature>
<feature type="compositionally biased region" description="Basic and acidic residues" evidence="9">
    <location>
        <begin position="1543"/>
        <end position="1553"/>
    </location>
</feature>
<evidence type="ECO:0000256" key="3">
    <source>
        <dbReference type="ARBA" id="ARBA00022448"/>
    </source>
</evidence>
<comment type="caution">
    <text evidence="11">The sequence shown here is derived from an EMBL/GenBank/DDBJ whole genome shotgun (WGS) entry which is preliminary data.</text>
</comment>
<feature type="compositionally biased region" description="Gly residues" evidence="9">
    <location>
        <begin position="67"/>
        <end position="77"/>
    </location>
</feature>
<evidence type="ECO:0000256" key="7">
    <source>
        <dbReference type="ARBA" id="ARBA00023034"/>
    </source>
</evidence>
<comment type="similarity">
    <text evidence="2">Belongs to the SYS1 family.</text>
</comment>
<feature type="compositionally biased region" description="Low complexity" evidence="9">
    <location>
        <begin position="734"/>
        <end position="750"/>
    </location>
</feature>
<keyword evidence="4 10" id="KW-0812">Transmembrane</keyword>
<feature type="compositionally biased region" description="Polar residues" evidence="9">
    <location>
        <begin position="43"/>
        <end position="63"/>
    </location>
</feature>
<keyword evidence="3" id="KW-0813">Transport</keyword>
<feature type="compositionally biased region" description="Low complexity" evidence="9">
    <location>
        <begin position="271"/>
        <end position="280"/>
    </location>
</feature>
<keyword evidence="12" id="KW-1185">Reference proteome</keyword>
<feature type="compositionally biased region" description="Basic and acidic residues" evidence="9">
    <location>
        <begin position="189"/>
        <end position="208"/>
    </location>
</feature>
<feature type="compositionally biased region" description="Low complexity" evidence="9">
    <location>
        <begin position="121"/>
        <end position="132"/>
    </location>
</feature>
<feature type="compositionally biased region" description="Pro residues" evidence="9">
    <location>
        <begin position="110"/>
        <end position="120"/>
    </location>
</feature>
<dbReference type="GO" id="GO:0000139">
    <property type="term" value="C:Golgi membrane"/>
    <property type="evidence" value="ECO:0007669"/>
    <property type="project" value="UniProtKB-SubCell"/>
</dbReference>
<feature type="compositionally biased region" description="Low complexity" evidence="9">
    <location>
        <begin position="1"/>
        <end position="30"/>
    </location>
</feature>
<evidence type="ECO:0000256" key="1">
    <source>
        <dbReference type="ARBA" id="ARBA00004653"/>
    </source>
</evidence>
<feature type="region of interest" description="Disordered" evidence="9">
    <location>
        <begin position="1021"/>
        <end position="1077"/>
    </location>
</feature>
<dbReference type="PANTHER" id="PTHR12952">
    <property type="entry name" value="SYS1"/>
    <property type="match status" value="1"/>
</dbReference>
<dbReference type="GO" id="GO:0034067">
    <property type="term" value="P:protein localization to Golgi apparatus"/>
    <property type="evidence" value="ECO:0007669"/>
    <property type="project" value="TreeGrafter"/>
</dbReference>
<protein>
    <submittedName>
        <fullName evidence="11">Uncharacterized protein</fullName>
    </submittedName>
</protein>
<feature type="transmembrane region" description="Helical" evidence="10">
    <location>
        <begin position="1865"/>
        <end position="1882"/>
    </location>
</feature>
<feature type="compositionally biased region" description="Polar residues" evidence="9">
    <location>
        <begin position="1554"/>
        <end position="1567"/>
    </location>
</feature>
<keyword evidence="6 10" id="KW-1133">Transmembrane helix</keyword>
<feature type="compositionally biased region" description="Gly residues" evidence="9">
    <location>
        <begin position="751"/>
        <end position="765"/>
    </location>
</feature>
<keyword evidence="5" id="KW-0653">Protein transport</keyword>
<dbReference type="OrthoDB" id="542931at2759"/>
<evidence type="ECO:0000256" key="5">
    <source>
        <dbReference type="ARBA" id="ARBA00022927"/>
    </source>
</evidence>
<dbReference type="GO" id="GO:0043001">
    <property type="term" value="P:Golgi to plasma membrane protein transport"/>
    <property type="evidence" value="ECO:0007669"/>
    <property type="project" value="TreeGrafter"/>
</dbReference>
<feature type="compositionally biased region" description="Low complexity" evidence="9">
    <location>
        <begin position="308"/>
        <end position="333"/>
    </location>
</feature>
<name>A0A8H5HMY5_9AGAR</name>
<feature type="compositionally biased region" description="Basic and acidic residues" evidence="9">
    <location>
        <begin position="519"/>
        <end position="543"/>
    </location>
</feature>
<accession>A0A8H5HMY5</accession>
<feature type="region of interest" description="Disordered" evidence="9">
    <location>
        <begin position="720"/>
        <end position="784"/>
    </location>
</feature>
<feature type="transmembrane region" description="Helical" evidence="10">
    <location>
        <begin position="1838"/>
        <end position="1859"/>
    </location>
</feature>
<evidence type="ECO:0000313" key="12">
    <source>
        <dbReference type="Proteomes" id="UP000518752"/>
    </source>
</evidence>
<feature type="region of interest" description="Disordered" evidence="9">
    <location>
        <begin position="884"/>
        <end position="969"/>
    </location>
</feature>
<feature type="compositionally biased region" description="Basic and acidic residues" evidence="9">
    <location>
        <begin position="1255"/>
        <end position="1302"/>
    </location>
</feature>
<feature type="region of interest" description="Disordered" evidence="9">
    <location>
        <begin position="1543"/>
        <end position="1567"/>
    </location>
</feature>
<dbReference type="Proteomes" id="UP000518752">
    <property type="component" value="Unassembled WGS sequence"/>
</dbReference>
<keyword evidence="7" id="KW-0333">Golgi apparatus</keyword>
<keyword evidence="8 10" id="KW-0472">Membrane</keyword>
<feature type="compositionally biased region" description="Basic and acidic residues" evidence="9">
    <location>
        <begin position="394"/>
        <end position="430"/>
    </location>
</feature>
<dbReference type="GO" id="GO:0005829">
    <property type="term" value="C:cytosol"/>
    <property type="evidence" value="ECO:0007669"/>
    <property type="project" value="GOC"/>
</dbReference>
<dbReference type="GO" id="GO:0005802">
    <property type="term" value="C:trans-Golgi network"/>
    <property type="evidence" value="ECO:0007669"/>
    <property type="project" value="TreeGrafter"/>
</dbReference>
<feature type="compositionally biased region" description="Low complexity" evidence="9">
    <location>
        <begin position="78"/>
        <end position="88"/>
    </location>
</feature>
<proteinExistence type="inferred from homology"/>
<evidence type="ECO:0000313" key="11">
    <source>
        <dbReference type="EMBL" id="KAF5386354.1"/>
    </source>
</evidence>
<dbReference type="GO" id="GO:0006895">
    <property type="term" value="P:Golgi to endosome transport"/>
    <property type="evidence" value="ECO:0007669"/>
    <property type="project" value="TreeGrafter"/>
</dbReference>
<feature type="compositionally biased region" description="Basic and acidic residues" evidence="9">
    <location>
        <begin position="890"/>
        <end position="907"/>
    </location>
</feature>
<feature type="compositionally biased region" description="Basic and acidic residues" evidence="9">
    <location>
        <begin position="579"/>
        <end position="644"/>
    </location>
</feature>
<feature type="compositionally biased region" description="Basic and acidic residues" evidence="9">
    <location>
        <begin position="165"/>
        <end position="181"/>
    </location>
</feature>
<feature type="compositionally biased region" description="Polar residues" evidence="9">
    <location>
        <begin position="474"/>
        <end position="484"/>
    </location>
</feature>
<evidence type="ECO:0000256" key="10">
    <source>
        <dbReference type="SAM" id="Phobius"/>
    </source>
</evidence>
<sequence>MAGPAHSSIITSSSMSWASSSSGPGNTSGWRDGTPGSGLPREGNNNSPSLGANSNSSPIQSIMQAAAGGGAGSGNGRGISQSSSSSSSPVIQRLGHNRTVSQPTLLPQQQTPPLPPPPFSPASAHPPSSTGPRGVWGPTTGRPASGPDARAEQSRISDSTPLALHRRDIDRDRERDKDQPRIHNIMDWQGERERAARNGDERERRGPDEMSTLIPLKSLSKSPVMPSNSRRSSGGGDSVADSELDLFRHNRRSRPGSAPTDGGKPQGGPPSGSSFHFQPPTHHSHYTNSSAPGTLALVPPQHQHSHQQHQLAQAQAQQQQIHVNAQGPGLVVGPGPPTPVGTEPRGGTIVHLINHAGGGPPQKQFQNQFHTQFLPGLQLAPGALPPPSSSSSGPHRDGRERERGFDGRERDIMVRDDRDFRDRDRDRDLELYGIPHPPPQQQQQSSLSHHSHSTHGSRRGSPLSGPNMGGSGGSDMNLTGTLPSSDRDRDTDRVALMQKRQPIPASSSQKNVAYLPNSREMREREMRESEREPLYPHERERESSSGYRIINNSSSSALGPGPSGPGGGEPLQLHQHNNVRGDPRDRDRGERDRDRDIYHHRERERLERERERDRMERDRDREREMYNRDRDRERDKDRENRDRMGMSSMGMGDRDRDRERERDSMRERERERTRFAAIGGDIGGMGGGTVSVIMGMGGGPGGAIATMMMDVDQQGYMHPSLSRMMDHPIGHGPGPSHSQSSSSHSHSQPGHGLGHGHGLTSGSGSGYHHNHNHPLDSRASMGMGMGMPSNSMATEMGMSMSGSRIGNGSGLGPGPGGNATGTGMGVLTAPMPLKDIEHEPVVEREVKSQVKIDLGTYVWPKTPFPYFFSESNWEMISTLGVDPATAEVGGGKDRNSEKDKDGQKENESAVQEGDREGDDGMSVDGEKKKSKKSQSGLVDPESGDQDKGKMPAQSSSSDPDPSSSSGKDLLDSETLVTIIIPNGFIPLEKPKKYRIWGGGVGLRPGGGGGGRSSDVMLEYDREREQRESHEHKRERERQHGSGHGRNSSLSDRPQLLDPPSHPHPPPTLAKKRPTPIRRRRIYTDDSDIFLCALHSGWVTWSGAKKARAEGKDLKVRLRVIRCLTVRDDVVIATAASGLDTVEGMNAAASMQTQTLGAGNALSSSSLSGNLLEDTMRIQIRARMNNATTKSAMAGAAAKAPQAMNGIGASVSSRTDSSADAGPDVLLPRNGRRGKEEVVGRFLGGMGEKYFGGDLKSPRKEKDEGKSKMGTEKVTKKGKVKVDEQKDGTDEIELKEKAELREEGELEDIPVPPPEEEKTESPVKIPEDPLQQEEEEISIPDTGPEDDGRSLLSASWGVGHDGSAVEVVDAEFVPVGAVLSKSHLLDFANYHHHQRTSSPRSGLRSRSQRLFEYAERRAKLFAWDAAKSKGMGPFVTTSLLGRKRPRGAFEASYPVHVPRWGSFSRRQPNAAFLESILEEDEASSDRRIPLSKPVVLSSEGEGWDEDRKMVESRTLVFGKDAQLWYKYSPEALRAAIFEPRDISERPSKRAKVDTNESGDSPVSSTPSKTLLLKWDDSDRCCIVKSDPAVAAANSSDVAQYTLFVTRPSRVKECLDYRLPESIPKPETPSYDTDLDGISPTTTTELAVASAFDPAHALQANDWIVEGSCVHTKEEDAWILNQSAMQFVNAGIRINRTRILRAFAYRFRAMISKRLIPKPKIVSMQTLHYLTLSIFVPPLLTVFAEPTSLAYEGGPSNVGMIMDWREMAGRPTVRGIYDSEKWTSHSWAWSGGKILGFTWREDQLKGGMDPIRGWIIALCWMLACAADIYYLYMVVRRPRLILDFVLTLAFNHLVLTTYYSASLPTSLFFWAVILVGTAMTVIIAEQLCVKREMNEGLSVAPVQAQEEEDLDEMELGHLLPRRD</sequence>
<feature type="region of interest" description="Disordered" evidence="9">
    <location>
        <begin position="1246"/>
        <end position="1350"/>
    </location>
</feature>
<feature type="compositionally biased region" description="Low complexity" evidence="9">
    <location>
        <begin position="954"/>
        <end position="965"/>
    </location>
</feature>
<reference evidence="11 12" key="1">
    <citation type="journal article" date="2020" name="ISME J.">
        <title>Uncovering the hidden diversity of litter-decomposition mechanisms in mushroom-forming fungi.</title>
        <authorList>
            <person name="Floudas D."/>
            <person name="Bentzer J."/>
            <person name="Ahren D."/>
            <person name="Johansson T."/>
            <person name="Persson P."/>
            <person name="Tunlid A."/>
        </authorList>
    </citation>
    <scope>NUCLEOTIDE SEQUENCE [LARGE SCALE GENOMIC DNA]</scope>
    <source>
        <strain evidence="11 12">CBS 406.79</strain>
    </source>
</reference>
<evidence type="ECO:0000256" key="9">
    <source>
        <dbReference type="SAM" id="MobiDB-lite"/>
    </source>
</evidence>
<feature type="transmembrane region" description="Helical" evidence="10">
    <location>
        <begin position="1811"/>
        <end position="1831"/>
    </location>
</feature>
<dbReference type="InterPro" id="IPR019185">
    <property type="entry name" value="Integral_membrane_SYS1-rel"/>
</dbReference>
<gene>
    <name evidence="11" type="ORF">D9757_006640</name>
</gene>
<evidence type="ECO:0000256" key="6">
    <source>
        <dbReference type="ARBA" id="ARBA00022989"/>
    </source>
</evidence>
<evidence type="ECO:0000256" key="4">
    <source>
        <dbReference type="ARBA" id="ARBA00022692"/>
    </source>
</evidence>
<dbReference type="PANTHER" id="PTHR12952:SF0">
    <property type="entry name" value="PROTEIN SYS1 HOMOLOG"/>
    <property type="match status" value="1"/>
</dbReference>
<feature type="region of interest" description="Disordered" evidence="9">
    <location>
        <begin position="377"/>
        <end position="673"/>
    </location>
</feature>
<feature type="compositionally biased region" description="Basic and acidic residues" evidence="9">
    <location>
        <begin position="652"/>
        <end position="673"/>
    </location>
</feature>
<evidence type="ECO:0000256" key="2">
    <source>
        <dbReference type="ARBA" id="ARBA00008160"/>
    </source>
</evidence>
<feature type="compositionally biased region" description="Basic and acidic residues" evidence="9">
    <location>
        <begin position="1021"/>
        <end position="1039"/>
    </location>
</feature>
<feature type="region of interest" description="Disordered" evidence="9">
    <location>
        <begin position="1207"/>
        <end position="1231"/>
    </location>
</feature>
<feature type="compositionally biased region" description="Basic and acidic residues" evidence="9">
    <location>
        <begin position="1314"/>
        <end position="1326"/>
    </location>
</feature>